<sequence>MIPHFPESKRLELTDKSEVEQFTQEYPPYSDFNFVSLWSWDVDQKTKLSLLNDNLLIKFSDYCDGSEFWSVIGKNELDATILRLFDYLRQTNGLTKLRLVPESVIKTLSANHKFQIQADCNNDDYVMSIQDLSQMKGTRFLSKRNHVNKFVRTYTDKVKVKPLDVTTNYNQGKILETFKKWTQIKNRDKNETQRELMAIKRLFIVASKTKINGVGVWMDDNLIGFSIEEIIDSEWAIMHFEKADTGFSGLYEFLNLQSAVYLQAEGCKFLNLEQDLGDEGLRRAKLSYRPVKMLKKFTIAPLT</sequence>
<dbReference type="InterPro" id="IPR024320">
    <property type="entry name" value="LPG_synthase_C"/>
</dbReference>
<dbReference type="InterPro" id="IPR016181">
    <property type="entry name" value="Acyl_CoA_acyltransferase"/>
</dbReference>
<feature type="domain" description="Phosphatidylglycerol lysyltransferase C-terminal" evidence="1">
    <location>
        <begin position="31"/>
        <end position="299"/>
    </location>
</feature>
<reference evidence="2 3" key="1">
    <citation type="journal article" date="2016" name="Nat. Commun.">
        <title>Thousands of microbial genomes shed light on interconnected biogeochemical processes in an aquifer system.</title>
        <authorList>
            <person name="Anantharaman K."/>
            <person name="Brown C.T."/>
            <person name="Hug L.A."/>
            <person name="Sharon I."/>
            <person name="Castelle C.J."/>
            <person name="Probst A.J."/>
            <person name="Thomas B.C."/>
            <person name="Singh A."/>
            <person name="Wilkins M.J."/>
            <person name="Karaoz U."/>
            <person name="Brodie E.L."/>
            <person name="Williams K.H."/>
            <person name="Hubbard S.S."/>
            <person name="Banfield J.F."/>
        </authorList>
    </citation>
    <scope>NUCLEOTIDE SEQUENCE [LARGE SCALE GENOMIC DNA]</scope>
</reference>
<dbReference type="AlphaFoldDB" id="A0A1F4ZPS5"/>
<gene>
    <name evidence="2" type="ORF">A2397_03155</name>
</gene>
<name>A0A1F4ZPS5_9BACT</name>
<dbReference type="PANTHER" id="PTHR41373:SF1">
    <property type="entry name" value="PHOSPHATIDYLGLYCEROL LYSYLTRANSFERASE C-TERMINAL DOMAIN-CONTAINING PROTEIN"/>
    <property type="match status" value="1"/>
</dbReference>
<evidence type="ECO:0000313" key="3">
    <source>
        <dbReference type="Proteomes" id="UP000176424"/>
    </source>
</evidence>
<dbReference type="InterPro" id="IPR016732">
    <property type="entry name" value="UCP018688"/>
</dbReference>
<dbReference type="SUPFAM" id="SSF55729">
    <property type="entry name" value="Acyl-CoA N-acyltransferases (Nat)"/>
    <property type="match status" value="2"/>
</dbReference>
<evidence type="ECO:0000259" key="1">
    <source>
        <dbReference type="Pfam" id="PF09924"/>
    </source>
</evidence>
<organism evidence="2 3">
    <name type="scientific">Candidatus Amesbacteria bacterium RIFOXYB1_FULL_44_23</name>
    <dbReference type="NCBI Taxonomy" id="1797263"/>
    <lineage>
        <taxon>Bacteria</taxon>
        <taxon>Candidatus Amesiibacteriota</taxon>
    </lineage>
</organism>
<dbReference type="EMBL" id="MEXR01000059">
    <property type="protein sequence ID" value="OGD08361.1"/>
    <property type="molecule type" value="Genomic_DNA"/>
</dbReference>
<dbReference type="Proteomes" id="UP000176424">
    <property type="component" value="Unassembled WGS sequence"/>
</dbReference>
<dbReference type="PANTHER" id="PTHR41373">
    <property type="entry name" value="DUF2156 DOMAIN-CONTAINING PROTEIN"/>
    <property type="match status" value="1"/>
</dbReference>
<proteinExistence type="predicted"/>
<accession>A0A1F4ZPS5</accession>
<protein>
    <recommendedName>
        <fullName evidence="1">Phosphatidylglycerol lysyltransferase C-terminal domain-containing protein</fullName>
    </recommendedName>
</protein>
<dbReference type="Pfam" id="PF09924">
    <property type="entry name" value="LPG_synthase_C"/>
    <property type="match status" value="1"/>
</dbReference>
<dbReference type="STRING" id="1797263.A2397_03155"/>
<evidence type="ECO:0000313" key="2">
    <source>
        <dbReference type="EMBL" id="OGD08361.1"/>
    </source>
</evidence>
<dbReference type="PIRSF" id="PIRSF018688">
    <property type="entry name" value="UCP018688"/>
    <property type="match status" value="1"/>
</dbReference>
<comment type="caution">
    <text evidence="2">The sequence shown here is derived from an EMBL/GenBank/DDBJ whole genome shotgun (WGS) entry which is preliminary data.</text>
</comment>
<dbReference type="Gene3D" id="3.40.630.30">
    <property type="match status" value="1"/>
</dbReference>